<evidence type="ECO:0000313" key="1">
    <source>
        <dbReference type="EMBL" id="KAH9288313.1"/>
    </source>
</evidence>
<dbReference type="EMBL" id="JAHRHJ020003813">
    <property type="protein sequence ID" value="KAH9288313.1"/>
    <property type="molecule type" value="Genomic_DNA"/>
</dbReference>
<dbReference type="AlphaFoldDB" id="A0AA38BVJ5"/>
<name>A0AA38BVJ5_TAXCH</name>
<feature type="non-terminal residue" evidence="1">
    <location>
        <position position="50"/>
    </location>
</feature>
<accession>A0AA38BVJ5</accession>
<organism evidence="1 2">
    <name type="scientific">Taxus chinensis</name>
    <name type="common">Chinese yew</name>
    <name type="synonym">Taxus wallichiana var. chinensis</name>
    <dbReference type="NCBI Taxonomy" id="29808"/>
    <lineage>
        <taxon>Eukaryota</taxon>
        <taxon>Viridiplantae</taxon>
        <taxon>Streptophyta</taxon>
        <taxon>Embryophyta</taxon>
        <taxon>Tracheophyta</taxon>
        <taxon>Spermatophyta</taxon>
        <taxon>Pinopsida</taxon>
        <taxon>Pinidae</taxon>
        <taxon>Conifers II</taxon>
        <taxon>Cupressales</taxon>
        <taxon>Taxaceae</taxon>
        <taxon>Taxus</taxon>
    </lineage>
</organism>
<comment type="caution">
    <text evidence="1">The sequence shown here is derived from an EMBL/GenBank/DDBJ whole genome shotgun (WGS) entry which is preliminary data.</text>
</comment>
<reference evidence="1 2" key="1">
    <citation type="journal article" date="2021" name="Nat. Plants">
        <title>The Taxus genome provides insights into paclitaxel biosynthesis.</title>
        <authorList>
            <person name="Xiong X."/>
            <person name="Gou J."/>
            <person name="Liao Q."/>
            <person name="Li Y."/>
            <person name="Zhou Q."/>
            <person name="Bi G."/>
            <person name="Li C."/>
            <person name="Du R."/>
            <person name="Wang X."/>
            <person name="Sun T."/>
            <person name="Guo L."/>
            <person name="Liang H."/>
            <person name="Lu P."/>
            <person name="Wu Y."/>
            <person name="Zhang Z."/>
            <person name="Ro D.K."/>
            <person name="Shang Y."/>
            <person name="Huang S."/>
            <person name="Yan J."/>
        </authorList>
    </citation>
    <scope>NUCLEOTIDE SEQUENCE [LARGE SCALE GENOMIC DNA]</scope>
    <source>
        <strain evidence="1">Ta-2019</strain>
    </source>
</reference>
<gene>
    <name evidence="1" type="ORF">KI387_032430</name>
</gene>
<protein>
    <submittedName>
        <fullName evidence="1">Uncharacterized protein</fullName>
    </submittedName>
</protein>
<proteinExistence type="predicted"/>
<dbReference type="Proteomes" id="UP000824469">
    <property type="component" value="Unassembled WGS sequence"/>
</dbReference>
<evidence type="ECO:0000313" key="2">
    <source>
        <dbReference type="Proteomes" id="UP000824469"/>
    </source>
</evidence>
<feature type="non-terminal residue" evidence="1">
    <location>
        <position position="1"/>
    </location>
</feature>
<keyword evidence="2" id="KW-1185">Reference proteome</keyword>
<sequence length="50" mass="5976">MIGIDDVRIGVDLCDRRRLMKNRCRLNTDRRRLKADRSIGDSARRFGNWK</sequence>